<dbReference type="SUPFAM" id="SSF53448">
    <property type="entry name" value="Nucleotide-diphospho-sugar transferases"/>
    <property type="match status" value="1"/>
</dbReference>
<dbReference type="InterPro" id="IPR050321">
    <property type="entry name" value="Glycosyltr_2/OpgH_subfam"/>
</dbReference>
<keyword evidence="6 7" id="KW-0472">Membrane</keyword>
<organism evidence="8 9">
    <name type="scientific">Citricoccus muralis</name>
    <dbReference type="NCBI Taxonomy" id="169134"/>
    <lineage>
        <taxon>Bacteria</taxon>
        <taxon>Bacillati</taxon>
        <taxon>Actinomycetota</taxon>
        <taxon>Actinomycetes</taxon>
        <taxon>Micrococcales</taxon>
        <taxon>Micrococcaceae</taxon>
        <taxon>Citricoccus</taxon>
    </lineage>
</organism>
<evidence type="ECO:0000256" key="5">
    <source>
        <dbReference type="ARBA" id="ARBA00022989"/>
    </source>
</evidence>
<dbReference type="Proteomes" id="UP001219037">
    <property type="component" value="Chromosome"/>
</dbReference>
<sequence>MLFGHRVDVVLIIALLLIVSAVAYGVTLLILSRFERKGRPADENTEAAAAFAEQAHVVFVIPCLNEERVIGNSLDRLSSFESDRMTFLVIDDGSDDNTAAIVEAHPDERVKLLRRVAPNARQGKGEALNAALPLIRRGLVAPGVDPQSVIVCVIDADGRLDPESMDKVLPLFIDPDLGAVQIGVRINNRSSNLLARMQDIEFVLYTKVFQRGRRHFNSVGLGGNGQFVRLAALNMLGEKPWSRSLAEDLDLGVQLMVNGWNTEFESSVAVHQQGLEDINRWVKQRTRWFQGHLQSWTMIPWVMRNLSGRRRVDLTYHLSSPILLLLGSLMSIAFAMWSGYLVVAAATMTLQFSPWWITAYLIAFGVPLLYGLVYWQQNRHDGSGLIKTFLLMHVFTLYSTLWFLAGWRATWKTLRGEMGWSKTERIEEHAVEDAAEDPVNHHAKA</sequence>
<keyword evidence="4 7" id="KW-0812">Transmembrane</keyword>
<keyword evidence="3" id="KW-0808">Transferase</keyword>
<feature type="transmembrane region" description="Helical" evidence="7">
    <location>
        <begin position="385"/>
        <end position="405"/>
    </location>
</feature>
<dbReference type="RefSeq" id="WP_278157589.1">
    <property type="nucleotide sequence ID" value="NZ_CP121252.1"/>
</dbReference>
<dbReference type="InterPro" id="IPR029044">
    <property type="entry name" value="Nucleotide-diphossugar_trans"/>
</dbReference>
<reference evidence="8 9" key="1">
    <citation type="submission" date="2023-04" db="EMBL/GenBank/DDBJ databases">
        <title>Funneling lignin-derived compounds into biodiesel using alkali-halophilic Citricoccus sp. P2.</title>
        <authorList>
            <person name="Luo C.-B."/>
        </authorList>
    </citation>
    <scope>NUCLEOTIDE SEQUENCE [LARGE SCALE GENOMIC DNA]</scope>
    <source>
        <strain evidence="8 9">P2</strain>
    </source>
</reference>
<dbReference type="Gene3D" id="3.90.550.10">
    <property type="entry name" value="Spore Coat Polysaccharide Biosynthesis Protein SpsA, Chain A"/>
    <property type="match status" value="1"/>
</dbReference>
<dbReference type="EMBL" id="CP121252">
    <property type="protein sequence ID" value="WFP16449.1"/>
    <property type="molecule type" value="Genomic_DNA"/>
</dbReference>
<keyword evidence="2" id="KW-0328">Glycosyltransferase</keyword>
<evidence type="ECO:0000256" key="6">
    <source>
        <dbReference type="ARBA" id="ARBA00023136"/>
    </source>
</evidence>
<keyword evidence="9" id="KW-1185">Reference proteome</keyword>
<comment type="subcellular location">
    <subcellularLocation>
        <location evidence="1">Membrane</location>
        <topology evidence="1">Multi-pass membrane protein</topology>
    </subcellularLocation>
</comment>
<evidence type="ECO:0000256" key="7">
    <source>
        <dbReference type="SAM" id="Phobius"/>
    </source>
</evidence>
<feature type="transmembrane region" description="Helical" evidence="7">
    <location>
        <begin position="12"/>
        <end position="31"/>
    </location>
</feature>
<proteinExistence type="predicted"/>
<feature type="transmembrane region" description="Helical" evidence="7">
    <location>
        <begin position="314"/>
        <end position="343"/>
    </location>
</feature>
<gene>
    <name evidence="8" type="ORF">P8192_13885</name>
</gene>
<evidence type="ECO:0000256" key="4">
    <source>
        <dbReference type="ARBA" id="ARBA00022692"/>
    </source>
</evidence>
<dbReference type="Pfam" id="PF13641">
    <property type="entry name" value="Glyco_tranf_2_3"/>
    <property type="match status" value="1"/>
</dbReference>
<evidence type="ECO:0000256" key="3">
    <source>
        <dbReference type="ARBA" id="ARBA00022679"/>
    </source>
</evidence>
<evidence type="ECO:0000256" key="1">
    <source>
        <dbReference type="ARBA" id="ARBA00004141"/>
    </source>
</evidence>
<keyword evidence="5 7" id="KW-1133">Transmembrane helix</keyword>
<protein>
    <submittedName>
        <fullName evidence="8">Glycosyltransferase family 2 protein</fullName>
    </submittedName>
</protein>
<evidence type="ECO:0000256" key="2">
    <source>
        <dbReference type="ARBA" id="ARBA00022676"/>
    </source>
</evidence>
<feature type="transmembrane region" description="Helical" evidence="7">
    <location>
        <begin position="355"/>
        <end position="373"/>
    </location>
</feature>
<dbReference type="PANTHER" id="PTHR43867:SF2">
    <property type="entry name" value="CELLULOSE SYNTHASE CATALYTIC SUBUNIT A [UDP-FORMING]"/>
    <property type="match status" value="1"/>
</dbReference>
<evidence type="ECO:0000313" key="9">
    <source>
        <dbReference type="Proteomes" id="UP001219037"/>
    </source>
</evidence>
<dbReference type="PANTHER" id="PTHR43867">
    <property type="entry name" value="CELLULOSE SYNTHASE CATALYTIC SUBUNIT A [UDP-FORMING]"/>
    <property type="match status" value="1"/>
</dbReference>
<evidence type="ECO:0000313" key="8">
    <source>
        <dbReference type="EMBL" id="WFP16449.1"/>
    </source>
</evidence>
<accession>A0ABY8H5N9</accession>
<name>A0ABY8H5N9_9MICC</name>